<dbReference type="GO" id="GO:0006935">
    <property type="term" value="P:chemotaxis"/>
    <property type="evidence" value="ECO:0007669"/>
    <property type="project" value="UniProtKB-ARBA"/>
</dbReference>
<name>A0A1E8FAF1_9ALTE</name>
<dbReference type="FunFam" id="1.10.287.950:FF:000001">
    <property type="entry name" value="Methyl-accepting chemotaxis sensory transducer"/>
    <property type="match status" value="1"/>
</dbReference>
<keyword evidence="3 8" id="KW-1133">Transmembrane helix</keyword>
<feature type="transmembrane region" description="Helical" evidence="8">
    <location>
        <begin position="12"/>
        <end position="34"/>
    </location>
</feature>
<evidence type="ECO:0000256" key="4">
    <source>
        <dbReference type="ARBA" id="ARBA00023136"/>
    </source>
</evidence>
<dbReference type="SMART" id="SM00283">
    <property type="entry name" value="MA"/>
    <property type="match status" value="1"/>
</dbReference>
<dbReference type="EMBL" id="MJIC01000015">
    <property type="protein sequence ID" value="OFI32907.1"/>
    <property type="molecule type" value="Genomic_DNA"/>
</dbReference>
<dbReference type="PROSITE" id="PS50885">
    <property type="entry name" value="HAMP"/>
    <property type="match status" value="1"/>
</dbReference>
<dbReference type="GO" id="GO:0016020">
    <property type="term" value="C:membrane"/>
    <property type="evidence" value="ECO:0007669"/>
    <property type="project" value="UniProtKB-SubCell"/>
</dbReference>
<dbReference type="OrthoDB" id="49457at2"/>
<dbReference type="Gene3D" id="1.10.287.950">
    <property type="entry name" value="Methyl-accepting chemotaxis protein"/>
    <property type="match status" value="1"/>
</dbReference>
<evidence type="ECO:0000256" key="3">
    <source>
        <dbReference type="ARBA" id="ARBA00022989"/>
    </source>
</evidence>
<keyword evidence="4 8" id="KW-0472">Membrane</keyword>
<evidence type="ECO:0000256" key="1">
    <source>
        <dbReference type="ARBA" id="ARBA00004141"/>
    </source>
</evidence>
<dbReference type="SUPFAM" id="SSF58104">
    <property type="entry name" value="Methyl-accepting chemotaxis protein (MCP) signaling domain"/>
    <property type="match status" value="1"/>
</dbReference>
<sequence length="539" mass="57888">MNLLLRLTVGQKILLIPIIGTLSFAIFVIINSVVSAQNATELETAQNVDFPALQLSTSALTNMEKVRDILASSVTTGDIDAVDTARQKADVVRADLTSISRIAPELSGNINTILNTFNAYSEMALSLTSSILDNTADFATLGGQLETMNSRYGEAINQLNGFKSSRQQTFEKAFEQYNNAQDFLFWLGLLMGVLTTLVLFGTAIPVTKTITGNLTRVVKSLRDIAEEDGDLTIRIQTNAQDEVGDLVKYFNRFMEKLQRVVKDIVDTTLPLSDLAQNLNQLTDTTNQNISQQQGAAVHAKQAVDNMNHSVIAVAESAAEAARAADEASSASNNGQQVVNSTVTNIQALAQNVEETAEVIRKLENDSNQVGVVLDVIKGIAEQTNLLALNAAIEAARAGEQGRGFAVVADEVRTLASRTQQSTEQIQQTIERLQTAAHQAVSVMSSGTSQAEGSVTEANKAGDSLVVIADTISRISAMNGQIASSTDDQQAVARQIVGFVDEIYARTDETSQNSDRLASASTELAGLAKNLESIARQFRV</sequence>
<evidence type="ECO:0000313" key="12">
    <source>
        <dbReference type="Proteomes" id="UP000176037"/>
    </source>
</evidence>
<dbReference type="Pfam" id="PF00015">
    <property type="entry name" value="MCPsignal"/>
    <property type="match status" value="1"/>
</dbReference>
<comment type="subcellular location">
    <subcellularLocation>
        <location evidence="1">Membrane</location>
        <topology evidence="1">Multi-pass membrane protein</topology>
    </subcellularLocation>
</comment>
<evidence type="ECO:0000256" key="5">
    <source>
        <dbReference type="ARBA" id="ARBA00023224"/>
    </source>
</evidence>
<keyword evidence="2 8" id="KW-0812">Transmembrane</keyword>
<dbReference type="InterPro" id="IPR003660">
    <property type="entry name" value="HAMP_dom"/>
</dbReference>
<dbReference type="CDD" id="cd11386">
    <property type="entry name" value="MCP_signal"/>
    <property type="match status" value="1"/>
</dbReference>
<dbReference type="SMART" id="SM00304">
    <property type="entry name" value="HAMP"/>
    <property type="match status" value="1"/>
</dbReference>
<dbReference type="PANTHER" id="PTHR32089">
    <property type="entry name" value="METHYL-ACCEPTING CHEMOTAXIS PROTEIN MCPB"/>
    <property type="match status" value="1"/>
</dbReference>
<dbReference type="PROSITE" id="PS50111">
    <property type="entry name" value="CHEMOTAXIS_TRANSDUC_2"/>
    <property type="match status" value="1"/>
</dbReference>
<comment type="caution">
    <text evidence="11">The sequence shown here is derived from an EMBL/GenBank/DDBJ whole genome shotgun (WGS) entry which is preliminary data.</text>
</comment>
<evidence type="ECO:0000256" key="2">
    <source>
        <dbReference type="ARBA" id="ARBA00022692"/>
    </source>
</evidence>
<feature type="transmembrane region" description="Helical" evidence="8">
    <location>
        <begin position="183"/>
        <end position="206"/>
    </location>
</feature>
<evidence type="ECO:0000313" key="11">
    <source>
        <dbReference type="EMBL" id="OFI32907.1"/>
    </source>
</evidence>
<dbReference type="PANTHER" id="PTHR32089:SF119">
    <property type="entry name" value="METHYL-ACCEPTING CHEMOTAXIS PROTEIN CTPL"/>
    <property type="match status" value="1"/>
</dbReference>
<dbReference type="Proteomes" id="UP000176037">
    <property type="component" value="Unassembled WGS sequence"/>
</dbReference>
<keyword evidence="12" id="KW-1185">Reference proteome</keyword>
<dbReference type="InterPro" id="IPR004089">
    <property type="entry name" value="MCPsignal_dom"/>
</dbReference>
<dbReference type="Pfam" id="PF00672">
    <property type="entry name" value="HAMP"/>
    <property type="match status" value="1"/>
</dbReference>
<gene>
    <name evidence="11" type="ORF">BFC17_01125</name>
</gene>
<dbReference type="Gene3D" id="6.10.340.10">
    <property type="match status" value="1"/>
</dbReference>
<evidence type="ECO:0000259" key="10">
    <source>
        <dbReference type="PROSITE" id="PS50885"/>
    </source>
</evidence>
<dbReference type="AlphaFoldDB" id="A0A1E8FAF1"/>
<feature type="domain" description="Methyl-accepting transducer" evidence="9">
    <location>
        <begin position="267"/>
        <end position="503"/>
    </location>
</feature>
<dbReference type="STRING" id="1856405.BFC17_01125"/>
<proteinExistence type="inferred from homology"/>
<comment type="similarity">
    <text evidence="6">Belongs to the methyl-accepting chemotaxis (MCP) protein family.</text>
</comment>
<dbReference type="GO" id="GO:0007165">
    <property type="term" value="P:signal transduction"/>
    <property type="evidence" value="ECO:0007669"/>
    <property type="project" value="UniProtKB-KW"/>
</dbReference>
<evidence type="ECO:0000256" key="7">
    <source>
        <dbReference type="PROSITE-ProRule" id="PRU00284"/>
    </source>
</evidence>
<reference evidence="11 12" key="1">
    <citation type="submission" date="2016-09" db="EMBL/GenBank/DDBJ databases">
        <title>Alteromonas lipolytica, a new species isolated from sea water.</title>
        <authorList>
            <person name="Wu Y.-H."/>
            <person name="Cheng H."/>
            <person name="Xu X.-W."/>
        </authorList>
    </citation>
    <scope>NUCLEOTIDE SEQUENCE [LARGE SCALE GENOMIC DNA]</scope>
    <source>
        <strain evidence="11 12">JW12</strain>
    </source>
</reference>
<evidence type="ECO:0000256" key="8">
    <source>
        <dbReference type="SAM" id="Phobius"/>
    </source>
</evidence>
<accession>A0A1E8FAF1</accession>
<dbReference type="RefSeq" id="WP_070177284.1">
    <property type="nucleotide sequence ID" value="NZ_BMJR01000002.1"/>
</dbReference>
<evidence type="ECO:0000256" key="6">
    <source>
        <dbReference type="ARBA" id="ARBA00029447"/>
    </source>
</evidence>
<organism evidence="11 12">
    <name type="scientific">Alteromonas lipolytica</name>
    <dbReference type="NCBI Taxonomy" id="1856405"/>
    <lineage>
        <taxon>Bacteria</taxon>
        <taxon>Pseudomonadati</taxon>
        <taxon>Pseudomonadota</taxon>
        <taxon>Gammaproteobacteria</taxon>
        <taxon>Alteromonadales</taxon>
        <taxon>Alteromonadaceae</taxon>
        <taxon>Alteromonas/Salinimonas group</taxon>
        <taxon>Alteromonas</taxon>
    </lineage>
</organism>
<evidence type="ECO:0000259" key="9">
    <source>
        <dbReference type="PROSITE" id="PS50111"/>
    </source>
</evidence>
<keyword evidence="5 7" id="KW-0807">Transducer</keyword>
<dbReference type="CDD" id="cd06225">
    <property type="entry name" value="HAMP"/>
    <property type="match status" value="1"/>
</dbReference>
<protein>
    <submittedName>
        <fullName evidence="11">Chemotaxis protein</fullName>
    </submittedName>
</protein>
<feature type="domain" description="HAMP" evidence="10">
    <location>
        <begin position="208"/>
        <end position="262"/>
    </location>
</feature>